<dbReference type="InterPro" id="IPR023393">
    <property type="entry name" value="START-like_dom_sf"/>
</dbReference>
<dbReference type="AlphaFoldDB" id="A0AAW9SGI2"/>
<evidence type="ECO:0008006" key="3">
    <source>
        <dbReference type="Google" id="ProtNLM"/>
    </source>
</evidence>
<sequence length="156" mass="18731">MKFKVKTAVPQPLVKVWQKFDDQLLQQLTPPYPILRLLRYEGNHTGDLIILELDFVLFKQRWKSQVVNFKLDNQYIAFTDQGIQLPFFLSTWQHTHQLEQTSKQHTIITDEVEYHTPMLVLDYLLYPLLFCLFLYRRPIYKRIFADKVKTQNLTGQ</sequence>
<protein>
    <recommendedName>
        <fullName evidence="3">Ligand-binding SRPBCC domain-containing protein</fullName>
    </recommendedName>
</protein>
<name>A0AAW9SGI2_9BACT</name>
<dbReference type="Proteomes" id="UP001403385">
    <property type="component" value="Unassembled WGS sequence"/>
</dbReference>
<organism evidence="1 2">
    <name type="scientific">Rapidithrix thailandica</name>
    <dbReference type="NCBI Taxonomy" id="413964"/>
    <lineage>
        <taxon>Bacteria</taxon>
        <taxon>Pseudomonadati</taxon>
        <taxon>Bacteroidota</taxon>
        <taxon>Cytophagia</taxon>
        <taxon>Cytophagales</taxon>
        <taxon>Flammeovirgaceae</taxon>
        <taxon>Rapidithrix</taxon>
    </lineage>
</organism>
<evidence type="ECO:0000313" key="2">
    <source>
        <dbReference type="Proteomes" id="UP001403385"/>
    </source>
</evidence>
<dbReference type="Gene3D" id="3.30.530.20">
    <property type="match status" value="1"/>
</dbReference>
<reference evidence="1 2" key="1">
    <citation type="submission" date="2024-04" db="EMBL/GenBank/DDBJ databases">
        <title>Novel genus in family Flammeovirgaceae.</title>
        <authorList>
            <person name="Nguyen T.H."/>
            <person name="Vuong T.Q."/>
            <person name="Le H."/>
            <person name="Kim S.-G."/>
        </authorList>
    </citation>
    <scope>NUCLEOTIDE SEQUENCE [LARGE SCALE GENOMIC DNA]</scope>
    <source>
        <strain evidence="1 2">JCM 23209</strain>
    </source>
</reference>
<evidence type="ECO:0000313" key="1">
    <source>
        <dbReference type="EMBL" id="MEN7551434.1"/>
    </source>
</evidence>
<gene>
    <name evidence="1" type="ORF">AAG747_26190</name>
</gene>
<accession>A0AAW9SGI2</accession>
<proteinExistence type="predicted"/>
<dbReference type="SUPFAM" id="SSF55961">
    <property type="entry name" value="Bet v1-like"/>
    <property type="match status" value="1"/>
</dbReference>
<comment type="caution">
    <text evidence="1">The sequence shown here is derived from an EMBL/GenBank/DDBJ whole genome shotgun (WGS) entry which is preliminary data.</text>
</comment>
<keyword evidence="2" id="KW-1185">Reference proteome</keyword>
<dbReference type="RefSeq" id="WP_346824215.1">
    <property type="nucleotide sequence ID" value="NZ_JBDKWZ010000022.1"/>
</dbReference>
<dbReference type="EMBL" id="JBDKWZ010000022">
    <property type="protein sequence ID" value="MEN7551434.1"/>
    <property type="molecule type" value="Genomic_DNA"/>
</dbReference>